<evidence type="ECO:0000313" key="2">
    <source>
        <dbReference type="EMBL" id="KAF2638171.1"/>
    </source>
</evidence>
<dbReference type="SUPFAM" id="SSF160104">
    <property type="entry name" value="Acetoacetate decarboxylase-like"/>
    <property type="match status" value="1"/>
</dbReference>
<reference evidence="2" key="1">
    <citation type="journal article" date="2020" name="Stud. Mycol.">
        <title>101 Dothideomycetes genomes: a test case for predicting lifestyles and emergence of pathogens.</title>
        <authorList>
            <person name="Haridas S."/>
            <person name="Albert R."/>
            <person name="Binder M."/>
            <person name="Bloem J."/>
            <person name="Labutti K."/>
            <person name="Salamov A."/>
            <person name="Andreopoulos B."/>
            <person name="Baker S."/>
            <person name="Barry K."/>
            <person name="Bills G."/>
            <person name="Bluhm B."/>
            <person name="Cannon C."/>
            <person name="Castanera R."/>
            <person name="Culley D."/>
            <person name="Daum C."/>
            <person name="Ezra D."/>
            <person name="Gonzalez J."/>
            <person name="Henrissat B."/>
            <person name="Kuo A."/>
            <person name="Liang C."/>
            <person name="Lipzen A."/>
            <person name="Lutzoni F."/>
            <person name="Magnuson J."/>
            <person name="Mondo S."/>
            <person name="Nolan M."/>
            <person name="Ohm R."/>
            <person name="Pangilinan J."/>
            <person name="Park H.-J."/>
            <person name="Ramirez L."/>
            <person name="Alfaro M."/>
            <person name="Sun H."/>
            <person name="Tritt A."/>
            <person name="Yoshinaga Y."/>
            <person name="Zwiers L.-H."/>
            <person name="Turgeon B."/>
            <person name="Goodwin S."/>
            <person name="Spatafora J."/>
            <person name="Crous P."/>
            <person name="Grigoriev I."/>
        </authorList>
    </citation>
    <scope>NUCLEOTIDE SEQUENCE</scope>
    <source>
        <strain evidence="2">CBS 473.64</strain>
    </source>
</reference>
<sequence>MALEELLHPVQRSLAPWATKSECYWMIVNLRSLPEGVYDSLEEPCLEHADFKGGLGLIIIVRYKETPVGPYDEIILIPGSFAVPQPKDGPIKIPKNALRVCRIYVSQRTTTYNGRLNWNIPKHLARFWFSAPVTEAGQSPPAKLEMAAYPPGTEDGDGVSPFFACTIRPFRWVPSIPFNFKWLPFDTRQVQPPLPQAGGQAQAVKSELQSRKEGNGTVSDYNTDPKHEEALMAGTDMWRTFPIHASAPRVRGCRVTVHKNTNDTGKGESPNKYWPQDVRPFSIAMWLEDAEMSITIPVEWKL</sequence>
<evidence type="ECO:0000313" key="3">
    <source>
        <dbReference type="Proteomes" id="UP000799753"/>
    </source>
</evidence>
<dbReference type="Proteomes" id="UP000799753">
    <property type="component" value="Unassembled WGS sequence"/>
</dbReference>
<gene>
    <name evidence="2" type="ORF">P280DRAFT_455978</name>
</gene>
<feature type="region of interest" description="Disordered" evidence="1">
    <location>
        <begin position="195"/>
        <end position="224"/>
    </location>
</feature>
<protein>
    <submittedName>
        <fullName evidence="2">Uncharacterized protein</fullName>
    </submittedName>
</protein>
<dbReference type="PANTHER" id="PTHR40518">
    <property type="entry name" value="ACETOACETATE DECARBOXYLASE"/>
    <property type="match status" value="1"/>
</dbReference>
<keyword evidence="3" id="KW-1185">Reference proteome</keyword>
<proteinExistence type="predicted"/>
<dbReference type="InterPro" id="IPR023375">
    <property type="entry name" value="ADC_dom_sf"/>
</dbReference>
<name>A0A6A6RTY6_9PLEO</name>
<dbReference type="OrthoDB" id="9970474at2759"/>
<dbReference type="AlphaFoldDB" id="A0A6A6RTY6"/>
<evidence type="ECO:0000256" key="1">
    <source>
        <dbReference type="SAM" id="MobiDB-lite"/>
    </source>
</evidence>
<organism evidence="2 3">
    <name type="scientific">Massarina eburnea CBS 473.64</name>
    <dbReference type="NCBI Taxonomy" id="1395130"/>
    <lineage>
        <taxon>Eukaryota</taxon>
        <taxon>Fungi</taxon>
        <taxon>Dikarya</taxon>
        <taxon>Ascomycota</taxon>
        <taxon>Pezizomycotina</taxon>
        <taxon>Dothideomycetes</taxon>
        <taxon>Pleosporomycetidae</taxon>
        <taxon>Pleosporales</taxon>
        <taxon>Massarineae</taxon>
        <taxon>Massarinaceae</taxon>
        <taxon>Massarina</taxon>
    </lineage>
</organism>
<dbReference type="PANTHER" id="PTHR40518:SF1">
    <property type="entry name" value="ACETOACETATE DECARBOXYLASE"/>
    <property type="match status" value="1"/>
</dbReference>
<dbReference type="EMBL" id="MU006790">
    <property type="protein sequence ID" value="KAF2638171.1"/>
    <property type="molecule type" value="Genomic_DNA"/>
</dbReference>
<accession>A0A6A6RTY6</accession>